<dbReference type="Gene3D" id="3.40.50.980">
    <property type="match status" value="2"/>
</dbReference>
<dbReference type="EMBL" id="JACEIK010000152">
    <property type="protein sequence ID" value="MCD7451081.1"/>
    <property type="molecule type" value="Genomic_DNA"/>
</dbReference>
<sequence length="119" mass="13142">MTERFDFEKMLAAVEKYRVTYMPVSPPLVVAMAKAGFGIEEEVAERFKSRFPNVEILQGYGLTETTGGVTGMNGPDESRPAMSEINKQPQQHSIQKVPPAELEHLLQSIPDVADAAVIH</sequence>
<protein>
    <recommendedName>
        <fullName evidence="5">AMP-dependent synthetase/ligase domain-containing protein</fullName>
    </recommendedName>
</protein>
<dbReference type="SUPFAM" id="SSF56801">
    <property type="entry name" value="Acetyl-CoA synthetase-like"/>
    <property type="match status" value="1"/>
</dbReference>
<reference evidence="3 4" key="1">
    <citation type="journal article" date="2021" name="BMC Genomics">
        <title>Datura genome reveals duplications of psychoactive alkaloid biosynthetic genes and high mutation rate following tissue culture.</title>
        <authorList>
            <person name="Rajewski A."/>
            <person name="Carter-House D."/>
            <person name="Stajich J."/>
            <person name="Litt A."/>
        </authorList>
    </citation>
    <scope>NUCLEOTIDE SEQUENCE [LARGE SCALE GENOMIC DNA]</scope>
    <source>
        <strain evidence="3">AR-01</strain>
    </source>
</reference>
<organism evidence="3 4">
    <name type="scientific">Datura stramonium</name>
    <name type="common">Jimsonweed</name>
    <name type="synonym">Common thornapple</name>
    <dbReference type="NCBI Taxonomy" id="4076"/>
    <lineage>
        <taxon>Eukaryota</taxon>
        <taxon>Viridiplantae</taxon>
        <taxon>Streptophyta</taxon>
        <taxon>Embryophyta</taxon>
        <taxon>Tracheophyta</taxon>
        <taxon>Spermatophyta</taxon>
        <taxon>Magnoliopsida</taxon>
        <taxon>eudicotyledons</taxon>
        <taxon>Gunneridae</taxon>
        <taxon>Pentapetalae</taxon>
        <taxon>asterids</taxon>
        <taxon>lamiids</taxon>
        <taxon>Solanales</taxon>
        <taxon>Solanaceae</taxon>
        <taxon>Solanoideae</taxon>
        <taxon>Datureae</taxon>
        <taxon>Datura</taxon>
    </lineage>
</organism>
<evidence type="ECO:0000313" key="4">
    <source>
        <dbReference type="Proteomes" id="UP000823775"/>
    </source>
</evidence>
<accession>A0ABS8RW75</accession>
<name>A0ABS8RW75_DATST</name>
<evidence type="ECO:0000256" key="2">
    <source>
        <dbReference type="SAM" id="MobiDB-lite"/>
    </source>
</evidence>
<feature type="region of interest" description="Disordered" evidence="2">
    <location>
        <begin position="65"/>
        <end position="96"/>
    </location>
</feature>
<comment type="caution">
    <text evidence="3">The sequence shown here is derived from an EMBL/GenBank/DDBJ whole genome shotgun (WGS) entry which is preliminary data.</text>
</comment>
<gene>
    <name evidence="3" type="ORF">HAX54_009529</name>
</gene>
<dbReference type="PANTHER" id="PTHR24096:SF251">
    <property type="entry name" value="4-COUMARATE--COA LIGASE-LIKE 9"/>
    <property type="match status" value="1"/>
</dbReference>
<proteinExistence type="predicted"/>
<dbReference type="PANTHER" id="PTHR24096">
    <property type="entry name" value="LONG-CHAIN-FATTY-ACID--COA LIGASE"/>
    <property type="match status" value="1"/>
</dbReference>
<dbReference type="Proteomes" id="UP000823775">
    <property type="component" value="Unassembled WGS sequence"/>
</dbReference>
<evidence type="ECO:0000313" key="3">
    <source>
        <dbReference type="EMBL" id="MCD7451081.1"/>
    </source>
</evidence>
<evidence type="ECO:0000256" key="1">
    <source>
        <dbReference type="ARBA" id="ARBA00022598"/>
    </source>
</evidence>
<keyword evidence="4" id="KW-1185">Reference proteome</keyword>
<keyword evidence="1" id="KW-0436">Ligase</keyword>
<evidence type="ECO:0008006" key="5">
    <source>
        <dbReference type="Google" id="ProtNLM"/>
    </source>
</evidence>
<feature type="compositionally biased region" description="Polar residues" evidence="2">
    <location>
        <begin position="85"/>
        <end position="94"/>
    </location>
</feature>